<dbReference type="InterPro" id="IPR001650">
    <property type="entry name" value="Helicase_C-like"/>
</dbReference>
<dbReference type="SMART" id="SM00490">
    <property type="entry name" value="HELICc"/>
    <property type="match status" value="1"/>
</dbReference>
<keyword evidence="3" id="KW-0378">Hydrolase</keyword>
<protein>
    <submittedName>
        <fullName evidence="3">Helicase</fullName>
    </submittedName>
</protein>
<dbReference type="GO" id="GO:0004386">
    <property type="term" value="F:helicase activity"/>
    <property type="evidence" value="ECO:0007669"/>
    <property type="project" value="UniProtKB-KW"/>
</dbReference>
<comment type="caution">
    <text evidence="3">The sequence shown here is derived from an EMBL/GenBank/DDBJ whole genome shotgun (WGS) entry which is preliminary data.</text>
</comment>
<dbReference type="EMBL" id="WMYO01000009">
    <property type="protein sequence ID" value="MTR28514.1"/>
    <property type="molecule type" value="Genomic_DNA"/>
</dbReference>
<evidence type="ECO:0000259" key="2">
    <source>
        <dbReference type="PROSITE" id="PS51194"/>
    </source>
</evidence>
<dbReference type="Pfam" id="PF00271">
    <property type="entry name" value="Helicase_C"/>
    <property type="match status" value="1"/>
</dbReference>
<dbReference type="Gene3D" id="3.40.50.150">
    <property type="entry name" value="Vaccinia Virus protein VP39"/>
    <property type="match status" value="1"/>
</dbReference>
<feature type="coiled-coil region" evidence="1">
    <location>
        <begin position="1467"/>
        <end position="1522"/>
    </location>
</feature>
<dbReference type="Pfam" id="PF00176">
    <property type="entry name" value="SNF2-rel_dom"/>
    <property type="match status" value="1"/>
</dbReference>
<keyword evidence="3" id="KW-0547">Nucleotide-binding</keyword>
<gene>
    <name evidence="3" type="ORF">GMC65_09185</name>
</gene>
<dbReference type="SUPFAM" id="SSF53335">
    <property type="entry name" value="S-adenosyl-L-methionine-dependent methyltransferases"/>
    <property type="match status" value="1"/>
</dbReference>
<reference evidence="3 4" key="1">
    <citation type="journal article" date="2019" name="Nat. Med.">
        <title>A library of human gut bacterial isolates paired with longitudinal multiomics data enables mechanistic microbiome research.</title>
        <authorList>
            <person name="Poyet M."/>
            <person name="Groussin M."/>
            <person name="Gibbons S.M."/>
            <person name="Avila-Pacheco J."/>
            <person name="Jiang X."/>
            <person name="Kearney S.M."/>
            <person name="Perrotta A.R."/>
            <person name="Berdy B."/>
            <person name="Zhao S."/>
            <person name="Lieberman T.D."/>
            <person name="Swanson P.K."/>
            <person name="Smith M."/>
            <person name="Roesemann S."/>
            <person name="Alexander J.E."/>
            <person name="Rich S.A."/>
            <person name="Livny J."/>
            <person name="Vlamakis H."/>
            <person name="Clish C."/>
            <person name="Bullock K."/>
            <person name="Deik A."/>
            <person name="Scott J."/>
            <person name="Pierce K.A."/>
            <person name="Xavier R.J."/>
            <person name="Alm E.J."/>
        </authorList>
    </citation>
    <scope>NUCLEOTIDE SEQUENCE [LARGE SCALE GENOMIC DNA]</scope>
    <source>
        <strain evidence="3 4">BIOML-A4</strain>
    </source>
</reference>
<dbReference type="GO" id="GO:0005524">
    <property type="term" value="F:ATP binding"/>
    <property type="evidence" value="ECO:0007669"/>
    <property type="project" value="InterPro"/>
</dbReference>
<evidence type="ECO:0000256" key="1">
    <source>
        <dbReference type="SAM" id="Coils"/>
    </source>
</evidence>
<dbReference type="InterPro" id="IPR000330">
    <property type="entry name" value="SNF2_N"/>
</dbReference>
<organism evidence="3 4">
    <name type="scientific">Streptococcus salivarius</name>
    <dbReference type="NCBI Taxonomy" id="1304"/>
    <lineage>
        <taxon>Bacteria</taxon>
        <taxon>Bacillati</taxon>
        <taxon>Bacillota</taxon>
        <taxon>Bacilli</taxon>
        <taxon>Lactobacillales</taxon>
        <taxon>Streptococcaceae</taxon>
        <taxon>Streptococcus</taxon>
    </lineage>
</organism>
<dbReference type="SMART" id="SM00487">
    <property type="entry name" value="DEXDc"/>
    <property type="match status" value="1"/>
</dbReference>
<dbReference type="Gene3D" id="3.40.50.300">
    <property type="entry name" value="P-loop containing nucleotide triphosphate hydrolases"/>
    <property type="match status" value="2"/>
</dbReference>
<dbReference type="InterPro" id="IPR014001">
    <property type="entry name" value="Helicase_ATP-bd"/>
</dbReference>
<sequence>MEEQTNNTKKMTKAEKVQANLSAIKLVKALEADNRLADSAEQEILSNYVGWGGLANDFFDSKINRFAKERDELKSLVTKEEYRAMEMSSLTAYYTSPEIATAMWDKIVESGFKGGNILDPSMGIGIFFETMPEDIKKNSTLYGIELDTITGAIAKHLHQDATVLVQGFETVNFEGTPFDLVITNVPFADVRIVDKAYDNKPYRIHDYFFKKAIDLVPYHGMVAAITSTGTADKSAGSILPELRRSGTQFLGGVRLPNTAFKDAGTRVVTDILFFQKGAFIPVPDTNIDFWSSDRNKLPFDKRVSLNPYFFQDAICKNPCVLGDYQVRHFNGGTLDLVVDSSFDLASELQEALSKITVPFEVERLEPRDIILKEEVNHLDQDLLASLDIRLNEYACDKNGRVYYRDNTSIRPSSRAAEMIFYQDEQGQFVKYDDKYKEEAILDFEAAVEADPNIVTNTWVSQTPSKAAKSKGLYKGIYFYETPLTDTENKRIRGMVAIKNAYQAIIDIQMTIDYDEGKFKQLLATLNQAYDTFKKKYGYINQAVNARLFDRDDSYPLIASLELEELDENDSSKVVFVKSDAFQKPTIRPKKHLHQVMSAVEALNVSLSEGRGVDLNLMSSVYPDVSEDMMISELGETVMIDVERYIDDKTVHYVTKDKFLSGDVLAKRDCINSLIEDGDTQADWERYLELILSVVPEPVVLSDIDFSIGSSWIPSNVVSQWVFNELLDEKVGLHSEEAKSLLVTSRIGRGFNERLLNRYMSRQSNLRLGLRDEYNKSYSHATDIVAHLLTSNQPTIMRNYGTTENPIRKVDEVATANLRECERVLQESFKNFILENPRVQEVIEDTYNEVFNRYVTRQYDGSLLEFDGLAKGVELRPHQKNAVQRILEERRALLAHEVGTGKTLTMISAAFKMKELGLIHKPLFVVPSSLTAQFGQEIMRFYPTKKVFVTTEQDFEKSRRRLFVSRILTSDYDGIVIGHSQFEKVRVSQEREQAFISEKIDELDEIISYAKANDDKITFKQAQSMRRSLEANLETLLENKTGIDEFINFESLGIDMLFVDEAHGYKNVRPMTRLGNVAGITNRTSKKNMDMEMKVRVLQEEHDTRHVVFATGTPVSNSISEMYTMMNYLQPDVMEDFGVSFFDAWVGAFGIVENSLELNPTGDKYISRKRFAKFMNLPELMAIYRQTADIQMTEDLNLPVPMVEKVAVESQLTENQKVYLDELVERSDRVKNGSVDPSEDNMLKITSEARKLALDMRLLDAELYVRADADKLMQVVERVDKIYHMEAKHKGTQMIFSDLGTPNGKGFSVYQELKDLLVERGIPEEEIAFIHDAANKKAKLQLQRQMNAGEIRILMASTEKGGTGLNVQRRMKAVHHLDVPWKPSDIIQRNGRLVRQGNIYRKVNIFHYITKGSFDNYLWQIQETKLRYITQIMTSRTPMRASEDIDEQTLSASEFKAIATGNPYLKLKMELDNEFELLSNRRKAWKRDIALSQKRIKQALKDKENYEKKLSLLVQDKELAEKTRPWKEVVEKEDGKKYEVEHNPFVMTFEPDGYEATKKDVAGNQLNYAMQMNVASDPLHMKMTTLAHYRGFVLRALEQKSPWQPERMLDLHIIGQNSYAVRLDFASGIGTIQRINNVIDGMDKQAKLLQENINRCADTIKRGEAADVFADQARLDYVSAKRAIVNPLIEVEDESKKPTVEQIEEAINAFELQYKADHPEMDEDSDVKVSSITEEYSASYDPDEESELVEVINESVDEAETGFEEEVVVAQEIVEERTHVVVSQEVLDMADDFLESISELFGMTEEHNDNVSTEVVSETSVNEVVEAEVEVYEEISLFDFV</sequence>
<dbReference type="PROSITE" id="PS51194">
    <property type="entry name" value="HELICASE_CTER"/>
    <property type="match status" value="1"/>
</dbReference>
<dbReference type="InterPro" id="IPR029063">
    <property type="entry name" value="SAM-dependent_MTases_sf"/>
</dbReference>
<dbReference type="InterPro" id="IPR027417">
    <property type="entry name" value="P-loop_NTPase"/>
</dbReference>
<feature type="domain" description="Helicase C-terminal" evidence="2">
    <location>
        <begin position="1270"/>
        <end position="1452"/>
    </location>
</feature>
<dbReference type="InterPro" id="IPR052933">
    <property type="entry name" value="DNA_Protect_Modify"/>
</dbReference>
<accession>A0A6A8UFE7</accession>
<keyword evidence="3" id="KW-0067">ATP-binding</keyword>
<evidence type="ECO:0000313" key="3">
    <source>
        <dbReference type="EMBL" id="MTR28514.1"/>
    </source>
</evidence>
<keyword evidence="1" id="KW-0175">Coiled coil</keyword>
<keyword evidence="3" id="KW-0347">Helicase</keyword>
<dbReference type="SUPFAM" id="SSF52540">
    <property type="entry name" value="P-loop containing nucleoside triphosphate hydrolases"/>
    <property type="match status" value="2"/>
</dbReference>
<dbReference type="PANTHER" id="PTHR41313:SF1">
    <property type="entry name" value="DNA METHYLASE ADENINE-SPECIFIC DOMAIN-CONTAINING PROTEIN"/>
    <property type="match status" value="1"/>
</dbReference>
<proteinExistence type="predicted"/>
<dbReference type="PANTHER" id="PTHR41313">
    <property type="entry name" value="ADENINE-SPECIFIC METHYLTRANSFERASE"/>
    <property type="match status" value="1"/>
</dbReference>
<name>A0A6A8UFE7_STRSL</name>
<dbReference type="RefSeq" id="WP_155124507.1">
    <property type="nucleotide sequence ID" value="NZ_WMYN01000008.1"/>
</dbReference>
<evidence type="ECO:0000313" key="4">
    <source>
        <dbReference type="Proteomes" id="UP000439678"/>
    </source>
</evidence>
<dbReference type="Proteomes" id="UP000439678">
    <property type="component" value="Unassembled WGS sequence"/>
</dbReference>